<feature type="domain" description="Reverse transcriptase zinc-binding" evidence="1">
    <location>
        <begin position="11"/>
        <end position="80"/>
    </location>
</feature>
<comment type="caution">
    <text evidence="2">The sequence shown here is derived from an EMBL/GenBank/DDBJ whole genome shotgun (WGS) entry which is preliminary data.</text>
</comment>
<evidence type="ECO:0000313" key="3">
    <source>
        <dbReference type="Proteomes" id="UP000886595"/>
    </source>
</evidence>
<evidence type="ECO:0000259" key="1">
    <source>
        <dbReference type="Pfam" id="PF13966"/>
    </source>
</evidence>
<keyword evidence="3" id="KW-1185">Reference proteome</keyword>
<sequence>MTADKDQLFINEPVNWLKHIWNVKTGPKLKDFLWRVVKKAIPVSSNLERRGFPSFNCKSCGGHEDDLHVFLKCPLAEEVWNHMPTIRKPQNSITSLAELIKQGDSFTPLPPTGLTTPLWPWVVWNLWKARNKLVFENRVFTGQEIRLKSIKDAKEWSYAQSRPFPICPPPMSPSGTLVCKVDAAWDASSGSFMLLNKCHKPSAKKARPGKTCPTSVPMLWI</sequence>
<accession>A0A8X7RQ92</accession>
<dbReference type="Proteomes" id="UP000886595">
    <property type="component" value="Unassembled WGS sequence"/>
</dbReference>
<reference evidence="2 3" key="1">
    <citation type="submission" date="2020-02" db="EMBL/GenBank/DDBJ databases">
        <authorList>
            <person name="Ma Q."/>
            <person name="Huang Y."/>
            <person name="Song X."/>
            <person name="Pei D."/>
        </authorList>
    </citation>
    <scope>NUCLEOTIDE SEQUENCE [LARGE SCALE GENOMIC DNA]</scope>
    <source>
        <strain evidence="2">Sxm20200214</strain>
        <tissue evidence="2">Leaf</tissue>
    </source>
</reference>
<evidence type="ECO:0000313" key="2">
    <source>
        <dbReference type="EMBL" id="KAG2292280.1"/>
    </source>
</evidence>
<dbReference type="AlphaFoldDB" id="A0A8X7RQ92"/>
<proteinExistence type="predicted"/>
<gene>
    <name evidence="2" type="ORF">Bca52824_038949</name>
</gene>
<organism evidence="2 3">
    <name type="scientific">Brassica carinata</name>
    <name type="common">Ethiopian mustard</name>
    <name type="synonym">Abyssinian cabbage</name>
    <dbReference type="NCBI Taxonomy" id="52824"/>
    <lineage>
        <taxon>Eukaryota</taxon>
        <taxon>Viridiplantae</taxon>
        <taxon>Streptophyta</taxon>
        <taxon>Embryophyta</taxon>
        <taxon>Tracheophyta</taxon>
        <taxon>Spermatophyta</taxon>
        <taxon>Magnoliopsida</taxon>
        <taxon>eudicotyledons</taxon>
        <taxon>Gunneridae</taxon>
        <taxon>Pentapetalae</taxon>
        <taxon>rosids</taxon>
        <taxon>malvids</taxon>
        <taxon>Brassicales</taxon>
        <taxon>Brassicaceae</taxon>
        <taxon>Brassiceae</taxon>
        <taxon>Brassica</taxon>
    </lineage>
</organism>
<dbReference type="Pfam" id="PF13966">
    <property type="entry name" value="zf-RVT"/>
    <property type="match status" value="1"/>
</dbReference>
<dbReference type="OrthoDB" id="1113207at2759"/>
<protein>
    <recommendedName>
        <fullName evidence="1">Reverse transcriptase zinc-binding domain-containing protein</fullName>
    </recommendedName>
</protein>
<name>A0A8X7RQ92_BRACI</name>
<dbReference type="EMBL" id="JAAMPC010000009">
    <property type="protein sequence ID" value="KAG2292280.1"/>
    <property type="molecule type" value="Genomic_DNA"/>
</dbReference>
<dbReference type="InterPro" id="IPR026960">
    <property type="entry name" value="RVT-Znf"/>
</dbReference>